<comment type="caution">
    <text evidence="1">The sequence shown here is derived from an EMBL/GenBank/DDBJ whole genome shotgun (WGS) entry which is preliminary data.</text>
</comment>
<reference evidence="1" key="1">
    <citation type="submission" date="2017-10" db="EMBL/GenBank/DDBJ databases">
        <title>Genome sequence of cellulolytic Lachnospiraceae bacterium XHS1971 isolated from hotspring sediment.</title>
        <authorList>
            <person name="Vasudevan G."/>
            <person name="Joshi A.J."/>
            <person name="Hivarkar S."/>
            <person name="Lanjekar V.B."/>
            <person name="Dhakephalkar P.K."/>
            <person name="Dagar S."/>
        </authorList>
    </citation>
    <scope>NUCLEOTIDE SEQUENCE</scope>
    <source>
        <strain evidence="1">XHS1971</strain>
    </source>
</reference>
<proteinExistence type="predicted"/>
<sequence>MKLKTNYVCKECGQVYSKWQGRCDACKEWNTIIEQETPSIKKAGIVSKMKGTSLSKRLIDVTGSSSERIITGISEFNRVMGGGIVKDSLTIITARPGAGKSTLLLQVAQDIAEKGMNVLYASGEESESQIKNRAERIFQSISPNIWIHSDVSMNNVLATIQQVEADLIIIDSIQTFIMEEYPSRPGSPVQTMECANALLQVAKNGTRPRAVIIVGQMTKDDEIAGVRALEHLVDTVLIIEGESGEELRGVIASKNRFGSTGEAAFFAMTEGGMNPIENPSEYFMTQREANEQISGCALTVVKEGTRPIIVEIESLVSTSFTPYPARISENVKREQLNTLISILEQRGKIQLYDKNVVVKTTGGLKLKEQAVNLAVAMSIVSSEKGKAIPSHTLFIADVGLTGELKRVPTLEARLKEADRMGYKRVYVARRAMQRAVSFENLQVIEKNTLSEVIWSVFEERSDLPF</sequence>
<name>A0AC61D9B2_9FIRM</name>
<keyword evidence="2" id="KW-1185">Reference proteome</keyword>
<evidence type="ECO:0000313" key="1">
    <source>
        <dbReference type="EMBL" id="PHV69824.1"/>
    </source>
</evidence>
<organism evidence="1 2">
    <name type="scientific">Sporanaerobium hydrogeniformans</name>
    <dbReference type="NCBI Taxonomy" id="3072179"/>
    <lineage>
        <taxon>Bacteria</taxon>
        <taxon>Bacillati</taxon>
        <taxon>Bacillota</taxon>
        <taxon>Clostridia</taxon>
        <taxon>Lachnospirales</taxon>
        <taxon>Lachnospiraceae</taxon>
        <taxon>Sporanaerobium</taxon>
    </lineage>
</organism>
<gene>
    <name evidence="1" type="ORF">CS063_14000</name>
</gene>
<dbReference type="Proteomes" id="UP000224460">
    <property type="component" value="Unassembled WGS sequence"/>
</dbReference>
<accession>A0AC61D9B2</accession>
<evidence type="ECO:0000313" key="2">
    <source>
        <dbReference type="Proteomes" id="UP000224460"/>
    </source>
</evidence>
<protein>
    <submittedName>
        <fullName evidence="1">DNA repair protein RadA</fullName>
    </submittedName>
</protein>
<dbReference type="EMBL" id="PEDL01000018">
    <property type="protein sequence ID" value="PHV69824.1"/>
    <property type="molecule type" value="Genomic_DNA"/>
</dbReference>